<evidence type="ECO:0000256" key="6">
    <source>
        <dbReference type="ARBA" id="ARBA00023239"/>
    </source>
</evidence>
<evidence type="ECO:0000256" key="5">
    <source>
        <dbReference type="ARBA" id="ARBA00022842"/>
    </source>
</evidence>
<evidence type="ECO:0000256" key="1">
    <source>
        <dbReference type="ARBA" id="ARBA00003670"/>
    </source>
</evidence>
<comment type="subunit">
    <text evidence="9">Homotetramer.</text>
</comment>
<dbReference type="PRINTS" id="PR00150">
    <property type="entry name" value="PEPCARBXLASE"/>
</dbReference>
<dbReference type="InterPro" id="IPR022805">
    <property type="entry name" value="PEP_COase_bac/pln-type"/>
</dbReference>
<comment type="cofactor">
    <cofactor evidence="9">
        <name>Mg(2+)</name>
        <dbReference type="ChEBI" id="CHEBI:18420"/>
    </cofactor>
</comment>
<protein>
    <recommendedName>
        <fullName evidence="4 9">Phosphoenolpyruvate carboxylase</fullName>
        <shortName evidence="9">PEPC</shortName>
        <shortName evidence="9">PEPCase</shortName>
        <ecNumber evidence="3 9">4.1.1.31</ecNumber>
    </recommendedName>
</protein>
<comment type="caution">
    <text evidence="11">The sequence shown here is derived from an EMBL/GenBank/DDBJ whole genome shotgun (WGS) entry which is preliminary data.</text>
</comment>
<accession>A0ABP8X2X9</accession>
<dbReference type="InterPro" id="IPR021135">
    <property type="entry name" value="PEP_COase"/>
</dbReference>
<dbReference type="InterPro" id="IPR015813">
    <property type="entry name" value="Pyrv/PenolPyrv_kinase-like_dom"/>
</dbReference>
<dbReference type="EC" id="4.1.1.31" evidence="3 9"/>
<reference evidence="12" key="1">
    <citation type="journal article" date="2019" name="Int. J. Syst. Evol. Microbiol.">
        <title>The Global Catalogue of Microorganisms (GCM) 10K type strain sequencing project: providing services to taxonomists for standard genome sequencing and annotation.</title>
        <authorList>
            <consortium name="The Broad Institute Genomics Platform"/>
            <consortium name="The Broad Institute Genome Sequencing Center for Infectious Disease"/>
            <person name="Wu L."/>
            <person name="Ma J."/>
        </authorList>
    </citation>
    <scope>NUCLEOTIDE SEQUENCE [LARGE SCALE GENOMIC DNA]</scope>
    <source>
        <strain evidence="12">JCM 18531</strain>
    </source>
</reference>
<evidence type="ECO:0000256" key="10">
    <source>
        <dbReference type="PROSITE-ProRule" id="PRU10111"/>
    </source>
</evidence>
<comment type="function">
    <text evidence="1 9">Forms oxaloacetate, a four-carbon dicarboxylic acid source for the tricarboxylic acid cycle.</text>
</comment>
<dbReference type="Proteomes" id="UP001499974">
    <property type="component" value="Unassembled WGS sequence"/>
</dbReference>
<name>A0ABP8X2X9_9ACTN</name>
<evidence type="ECO:0000256" key="2">
    <source>
        <dbReference type="ARBA" id="ARBA00008346"/>
    </source>
</evidence>
<evidence type="ECO:0000256" key="9">
    <source>
        <dbReference type="HAMAP-Rule" id="MF_00595"/>
    </source>
</evidence>
<evidence type="ECO:0000256" key="3">
    <source>
        <dbReference type="ARBA" id="ARBA00012305"/>
    </source>
</evidence>
<keyword evidence="6 9" id="KW-0456">Lyase</keyword>
<dbReference type="SUPFAM" id="SSF51621">
    <property type="entry name" value="Phosphoenolpyruvate/pyruvate domain"/>
    <property type="match status" value="1"/>
</dbReference>
<proteinExistence type="inferred from homology"/>
<dbReference type="RefSeq" id="WP_345520621.1">
    <property type="nucleotide sequence ID" value="NZ_BAABKM010000002.1"/>
</dbReference>
<evidence type="ECO:0000256" key="7">
    <source>
        <dbReference type="ARBA" id="ARBA00023300"/>
    </source>
</evidence>
<dbReference type="PANTHER" id="PTHR30523">
    <property type="entry name" value="PHOSPHOENOLPYRUVATE CARBOXYLASE"/>
    <property type="match status" value="1"/>
</dbReference>
<evidence type="ECO:0000313" key="11">
    <source>
        <dbReference type="EMBL" id="GAA4699665.1"/>
    </source>
</evidence>
<evidence type="ECO:0000313" key="12">
    <source>
        <dbReference type="Proteomes" id="UP001499974"/>
    </source>
</evidence>
<gene>
    <name evidence="9 11" type="primary">ppc</name>
    <name evidence="11" type="ORF">GCM10023349_15000</name>
</gene>
<dbReference type="Gene3D" id="1.20.1440.90">
    <property type="entry name" value="Phosphoenolpyruvate/pyruvate domain"/>
    <property type="match status" value="1"/>
</dbReference>
<comment type="similarity">
    <text evidence="2 9">Belongs to the PEPCase type 1 family.</text>
</comment>
<comment type="catalytic activity">
    <reaction evidence="8 9">
        <text>oxaloacetate + phosphate = phosphoenolpyruvate + hydrogencarbonate</text>
        <dbReference type="Rhea" id="RHEA:28370"/>
        <dbReference type="ChEBI" id="CHEBI:16452"/>
        <dbReference type="ChEBI" id="CHEBI:17544"/>
        <dbReference type="ChEBI" id="CHEBI:43474"/>
        <dbReference type="ChEBI" id="CHEBI:58702"/>
        <dbReference type="EC" id="4.1.1.31"/>
    </reaction>
</comment>
<dbReference type="InterPro" id="IPR018129">
    <property type="entry name" value="PEP_COase_Lys_AS"/>
</dbReference>
<sequence>MIAVPSTNLPKDLRRDVRLVTSLLGDALVRSEGPELLDLVETVRTHAKSASLATVTGLDLETAAKLARAFTAYFHLANVTEQVHRGRALLEQQERDGTWLERALRRMDATGVAQPTLAAAASQVTVRPVLTAHPTEVARRSRLEKLSRVAALLDEPHSPRRTRRLAETIDLLWATDEIRPRRPEPLDEARNGIYYLEALTASALPDVIEDMCEQLEARGIELPLRATPLRFGSWIGGDRDGNPNVTPAATREILESQAFHGIRLIRRALQELRADLSVSERLSAVSPELKATLRSYLANLPEVDPRYLRLHAEEPYRLFVSCLDARLELTLERIKTGETHTPGRDYHDAPELMDDLLLLHKSVAKNQGPLMAAGEVERLIRIVQASGFTLATVDIREHSAKHHHAIGQLFDRTGELPRPYAELGQKERLRLLSDELAKRRPLAPSRVQLDPDANRTLETFRVIDRTLDTLGDRAIESYIVSMTHDADDILAAVLLAREAGLVDLAADVARIGFVPLLETIVELENVSEILDALFQDPSYRSLLTLRGNVQEVMLGYSDSNKAGGIATSQWQIQRAQRRALEVAARHGLRVVFFHGRGGSVGRGGGPTYDAITALPWGTVGSEIKMTEQGEVISDKYALPVLSRENLGLMVAATLEASVLLDHDPRSAEQAKTWDTIMDSISVSAEGRYRDLMAHDGLSAYFLASTPVDLLGALHIGSRPARRPNADGGLDDLRAIPWVFGWTQSRQIIPGWFGVGTGLAAAGEREAELHIMYEQWPFFRTFIDNVAMTLAKTDLAIAEQYVRALVDAPLQPIFDVIAQEYRLTVDWILKVTAQAQLLERDPILRTTLEVRERYLEPLHWLQVQLLTRRRNGETGSALERALLLTISGIAAGMRNTG</sequence>
<dbReference type="HAMAP" id="MF_00595">
    <property type="entry name" value="PEPcase_type1"/>
    <property type="match status" value="1"/>
</dbReference>
<feature type="active site" evidence="9">
    <location>
        <position position="561"/>
    </location>
</feature>
<feature type="active site" evidence="9 10">
    <location>
        <position position="133"/>
    </location>
</feature>
<dbReference type="EMBL" id="BAABKM010000002">
    <property type="protein sequence ID" value="GAA4699665.1"/>
    <property type="molecule type" value="Genomic_DNA"/>
</dbReference>
<dbReference type="PANTHER" id="PTHR30523:SF6">
    <property type="entry name" value="PHOSPHOENOLPYRUVATE CARBOXYLASE"/>
    <property type="match status" value="1"/>
</dbReference>
<evidence type="ECO:0000256" key="4">
    <source>
        <dbReference type="ARBA" id="ARBA00022419"/>
    </source>
</evidence>
<evidence type="ECO:0000256" key="8">
    <source>
        <dbReference type="ARBA" id="ARBA00048995"/>
    </source>
</evidence>
<keyword evidence="5 9" id="KW-0460">Magnesium</keyword>
<keyword evidence="7 9" id="KW-0120">Carbon dioxide fixation</keyword>
<organism evidence="11 12">
    <name type="scientific">Nocardioides conyzicola</name>
    <dbReference type="NCBI Taxonomy" id="1651781"/>
    <lineage>
        <taxon>Bacteria</taxon>
        <taxon>Bacillati</taxon>
        <taxon>Actinomycetota</taxon>
        <taxon>Actinomycetes</taxon>
        <taxon>Propionibacteriales</taxon>
        <taxon>Nocardioidaceae</taxon>
        <taxon>Nocardioides</taxon>
    </lineage>
</organism>
<dbReference type="PROSITE" id="PS00781">
    <property type="entry name" value="PEPCASE_1"/>
    <property type="match status" value="1"/>
</dbReference>
<keyword evidence="12" id="KW-1185">Reference proteome</keyword>
<dbReference type="NCBIfam" id="NF000584">
    <property type="entry name" value="PRK00009.1"/>
    <property type="match status" value="1"/>
</dbReference>
<dbReference type="Pfam" id="PF00311">
    <property type="entry name" value="PEPcase"/>
    <property type="match status" value="1"/>
</dbReference>